<proteinExistence type="inferred from homology"/>
<evidence type="ECO:0000256" key="2">
    <source>
        <dbReference type="SAM" id="MobiDB-lite"/>
    </source>
</evidence>
<dbReference type="FunFam" id="3.40.630.10:FF:000101">
    <property type="entry name" value="N-acetylated alpha-linked acidic dipeptidase like 1"/>
    <property type="match status" value="1"/>
</dbReference>
<dbReference type="InterPro" id="IPR046450">
    <property type="entry name" value="PA_dom_sf"/>
</dbReference>
<accession>F8NPA3</accession>
<feature type="domain" description="Transferrin receptor-like dimerisation" evidence="4">
    <location>
        <begin position="777"/>
        <end position="857"/>
    </location>
</feature>
<dbReference type="Gene3D" id="3.40.630.10">
    <property type="entry name" value="Zn peptidases"/>
    <property type="match status" value="1"/>
</dbReference>
<feature type="compositionally biased region" description="Basic and acidic residues" evidence="2">
    <location>
        <begin position="738"/>
        <end position="758"/>
    </location>
</feature>
<dbReference type="Pfam" id="PF04253">
    <property type="entry name" value="TFR_dimer"/>
    <property type="match status" value="1"/>
</dbReference>
<dbReference type="KEGG" id="sla:SERLADRAFT_360310"/>
<feature type="domain" description="Peptidase M28" evidence="5">
    <location>
        <begin position="396"/>
        <end position="525"/>
    </location>
</feature>
<dbReference type="SUPFAM" id="SSF53187">
    <property type="entry name" value="Zn-dependent exopeptidases"/>
    <property type="match status" value="1"/>
</dbReference>
<feature type="compositionally biased region" description="Polar residues" evidence="2">
    <location>
        <begin position="1"/>
        <end position="15"/>
    </location>
</feature>
<dbReference type="SUPFAM" id="SSF52025">
    <property type="entry name" value="PA domain"/>
    <property type="match status" value="1"/>
</dbReference>
<feature type="region of interest" description="Disordered" evidence="2">
    <location>
        <begin position="738"/>
        <end position="767"/>
    </location>
</feature>
<dbReference type="PANTHER" id="PTHR10404">
    <property type="entry name" value="N-ACETYLATED-ALPHA-LINKED ACIDIC DIPEPTIDASE"/>
    <property type="match status" value="1"/>
</dbReference>
<feature type="region of interest" description="Disordered" evidence="2">
    <location>
        <begin position="1"/>
        <end position="23"/>
    </location>
</feature>
<protein>
    <recommendedName>
        <fullName evidence="7">Zn-dependent exopeptidase</fullName>
    </recommendedName>
</protein>
<dbReference type="Pfam" id="PF04389">
    <property type="entry name" value="Peptidase_M28"/>
    <property type="match status" value="1"/>
</dbReference>
<dbReference type="Pfam" id="PF02225">
    <property type="entry name" value="PA"/>
    <property type="match status" value="1"/>
</dbReference>
<evidence type="ECO:0000256" key="1">
    <source>
        <dbReference type="ARBA" id="ARBA00005634"/>
    </source>
</evidence>
<dbReference type="GeneID" id="18809761"/>
<dbReference type="CDD" id="cd02121">
    <property type="entry name" value="PA_GCPII_like"/>
    <property type="match status" value="1"/>
</dbReference>
<evidence type="ECO:0000259" key="4">
    <source>
        <dbReference type="Pfam" id="PF04253"/>
    </source>
</evidence>
<gene>
    <name evidence="6" type="ORF">SERLADRAFT_360310</name>
</gene>
<dbReference type="RefSeq" id="XP_007315759.1">
    <property type="nucleotide sequence ID" value="XM_007315697.1"/>
</dbReference>
<sequence length="859" mass="95392">MGKQSLTKETSSSDSIPVPVVTQRPSSSSLRVQPWIRWLLLISIGSRILWDISKPRVWHTGGDNGDQWVDALTSHHSQGKKQALFGKRAEKLFLSIPNESSALAASRKYASKPHMAGTAGDLDTAKYFLSLLENELGIDSSHADVPIFPAGSEESRNSTLSIPYLEEPKAWIDVYYPALNSPLEHSLEILGEDGSPVWSAQLEEVSDETDPDAHKHAQTIPTWHGISRGGEAQGKLIYAHFGRKQDYDALVEAGVDFNGSIVLVRYGGNFRGLKVKAAQELGAAAVLIYSDLRDDGTVTVENGYVPYPHGPARNPTSVQRGSVQFLSIYAGDPTTPGYPSYENSTRTEGWSKPTIPSLPISWENAKVLLEEIEKGDEARAVRVVNHVDEKITPIWNTMGVIPGHIKDEVVILGNHRDGRVLGATDPTSGTVSVHETIRGFGALLRKGWKPLRTIVFASWDGEEYGLIGSTEWGEDFADWINKHVVAYVNIDSSTSGSHLGASASPLLAHLLRQTAEEIPHPTSEGRTLWDARHDTGTLFGENLDPEVASMHQEELLAIDSIGVNALGSGSDYTVFLQYIGVPSTNGGFSSTLHDPVYHYHSVFDSQRWQEMYGDPGFYRHVAIAKHIGLQVLRLSGSIVLPFNTTHYSYELESYLDSVEAIASDASFDVDLSPLRNSIHHLQSVSFKLDTEKEGAERNLKKVLKKLKKQYARHRRFRRKLHEIICKVKTIFHKGEQCDSDGFHQREEHEDSRGEEVVNNRHHHLGHRPPRALVKAIKRVQAVNKKLITFERGFISKEGIKDREWYKHLAVAPGKWLGYGATTFPGLTEALTFDRNTTTAVHEANRLKVVIDNIAETIRA</sequence>
<dbReference type="EMBL" id="GL945431">
    <property type="protein sequence ID" value="EGO27668.1"/>
    <property type="molecule type" value="Genomic_DNA"/>
</dbReference>
<dbReference type="SUPFAM" id="SSF47672">
    <property type="entry name" value="Transferrin receptor-like dimerisation domain"/>
    <property type="match status" value="1"/>
</dbReference>
<name>F8NPA3_SERL9</name>
<dbReference type="CDD" id="cd08022">
    <property type="entry name" value="M28_PSMA_like"/>
    <property type="match status" value="1"/>
</dbReference>
<evidence type="ECO:0000259" key="5">
    <source>
        <dbReference type="Pfam" id="PF04389"/>
    </source>
</evidence>
<dbReference type="InterPro" id="IPR039373">
    <property type="entry name" value="Peptidase_M28B"/>
</dbReference>
<comment type="similarity">
    <text evidence="1">Belongs to the peptidase M28 family. M28B subfamily.</text>
</comment>
<evidence type="ECO:0000313" key="6">
    <source>
        <dbReference type="EMBL" id="EGO27668.1"/>
    </source>
</evidence>
<feature type="domain" description="PA" evidence="3">
    <location>
        <begin position="234"/>
        <end position="306"/>
    </location>
</feature>
<dbReference type="InterPro" id="IPR007484">
    <property type="entry name" value="Peptidase_M28"/>
</dbReference>
<dbReference type="GO" id="GO:0004180">
    <property type="term" value="F:carboxypeptidase activity"/>
    <property type="evidence" value="ECO:0007669"/>
    <property type="project" value="TreeGrafter"/>
</dbReference>
<dbReference type="Gene3D" id="3.50.30.30">
    <property type="match status" value="1"/>
</dbReference>
<dbReference type="HOGENOM" id="CLU_005688_2_1_1"/>
<dbReference type="AlphaFoldDB" id="F8NPA3"/>
<dbReference type="InterPro" id="IPR007365">
    <property type="entry name" value="TFR-like_dimer_dom"/>
</dbReference>
<evidence type="ECO:0000259" key="3">
    <source>
        <dbReference type="Pfam" id="PF02225"/>
    </source>
</evidence>
<dbReference type="InterPro" id="IPR003137">
    <property type="entry name" value="PA_domain"/>
</dbReference>
<dbReference type="Gene3D" id="1.20.930.40">
    <property type="entry name" value="Transferrin receptor-like, dimerisation domain"/>
    <property type="match status" value="1"/>
</dbReference>
<reference evidence="6" key="1">
    <citation type="submission" date="2011-04" db="EMBL/GenBank/DDBJ databases">
        <title>Evolution of plant cell wall degrading machinery underlies the functional diversity of forest fungi.</title>
        <authorList>
            <consortium name="US DOE Joint Genome Institute (JGI-PGF)"/>
            <person name="Eastwood D.C."/>
            <person name="Floudas D."/>
            <person name="Binder M."/>
            <person name="Majcherczyk A."/>
            <person name="Schneider P."/>
            <person name="Aerts A."/>
            <person name="Asiegbu F.O."/>
            <person name="Baker S.E."/>
            <person name="Barry K."/>
            <person name="Bendiksby M."/>
            <person name="Blumentritt M."/>
            <person name="Coutinho P.M."/>
            <person name="Cullen D."/>
            <person name="Cullen D."/>
            <person name="Gathman A."/>
            <person name="Goodell B."/>
            <person name="Henrissat B."/>
            <person name="Ihrmark K."/>
            <person name="Kauserud H."/>
            <person name="Kohler A."/>
            <person name="LaButti K."/>
            <person name="Lapidus A."/>
            <person name="Lavin J.L."/>
            <person name="Lee Y.-H."/>
            <person name="Lindquist E."/>
            <person name="Lilly W."/>
            <person name="Lucas S."/>
            <person name="Morin E."/>
            <person name="Murat C."/>
            <person name="Oguiza J.A."/>
            <person name="Park J."/>
            <person name="Pisabarro A.G."/>
            <person name="Riley R."/>
            <person name="Rosling A."/>
            <person name="Salamov A."/>
            <person name="Schmidt O."/>
            <person name="Schmutz J."/>
            <person name="Skrede I."/>
            <person name="Stenlid J."/>
            <person name="Wiebenga A."/>
            <person name="Xie X."/>
            <person name="Kues U."/>
            <person name="Hibbett D.S."/>
            <person name="Hoffmeister D."/>
            <person name="Hogberg N."/>
            <person name="Martin F."/>
            <person name="Grigoriev I.V."/>
            <person name="Watkinson S.C."/>
        </authorList>
    </citation>
    <scope>NUCLEOTIDE SEQUENCE</scope>
    <source>
        <strain evidence="6">S7.9</strain>
    </source>
</reference>
<dbReference type="OrthoDB" id="5841748at2759"/>
<dbReference type="Proteomes" id="UP000008064">
    <property type="component" value="Unassembled WGS sequence"/>
</dbReference>
<evidence type="ECO:0008006" key="7">
    <source>
        <dbReference type="Google" id="ProtNLM"/>
    </source>
</evidence>
<dbReference type="PANTHER" id="PTHR10404:SF46">
    <property type="entry name" value="VACUOLAR PROTEIN SORTING-ASSOCIATED PROTEIN 70"/>
    <property type="match status" value="1"/>
</dbReference>
<organism>
    <name type="scientific">Serpula lacrymans var. lacrymans (strain S7.9)</name>
    <name type="common">Dry rot fungus</name>
    <dbReference type="NCBI Taxonomy" id="578457"/>
    <lineage>
        <taxon>Eukaryota</taxon>
        <taxon>Fungi</taxon>
        <taxon>Dikarya</taxon>
        <taxon>Basidiomycota</taxon>
        <taxon>Agaricomycotina</taxon>
        <taxon>Agaricomycetes</taxon>
        <taxon>Agaricomycetidae</taxon>
        <taxon>Boletales</taxon>
        <taxon>Coniophorineae</taxon>
        <taxon>Serpulaceae</taxon>
        <taxon>Serpula</taxon>
    </lineage>
</organism>
<dbReference type="InterPro" id="IPR036757">
    <property type="entry name" value="TFR-like_dimer_dom_sf"/>
</dbReference>